<dbReference type="Gene3D" id="1.20.120.530">
    <property type="entry name" value="GntR ligand-binding domain-like"/>
    <property type="match status" value="1"/>
</dbReference>
<evidence type="ECO:0000256" key="3">
    <source>
        <dbReference type="ARBA" id="ARBA00023163"/>
    </source>
</evidence>
<dbReference type="Pfam" id="PF07729">
    <property type="entry name" value="FCD"/>
    <property type="match status" value="1"/>
</dbReference>
<evidence type="ECO:0000256" key="1">
    <source>
        <dbReference type="ARBA" id="ARBA00023015"/>
    </source>
</evidence>
<dbReference type="Gene3D" id="1.10.10.10">
    <property type="entry name" value="Winged helix-like DNA-binding domain superfamily/Winged helix DNA-binding domain"/>
    <property type="match status" value="1"/>
</dbReference>
<dbReference type="STRING" id="91360.SAMN05660330_00501"/>
<dbReference type="InterPro" id="IPR008920">
    <property type="entry name" value="TF_FadR/GntR_C"/>
</dbReference>
<dbReference type="GO" id="GO:0003677">
    <property type="term" value="F:DNA binding"/>
    <property type="evidence" value="ECO:0007669"/>
    <property type="project" value="UniProtKB-KW"/>
</dbReference>
<evidence type="ECO:0000256" key="2">
    <source>
        <dbReference type="ARBA" id="ARBA00023125"/>
    </source>
</evidence>
<dbReference type="Proteomes" id="UP000199073">
    <property type="component" value="Unassembled WGS sequence"/>
</dbReference>
<keyword evidence="1" id="KW-0805">Transcription regulation</keyword>
<dbReference type="RefSeq" id="WP_092219457.1">
    <property type="nucleotide sequence ID" value="NZ_FNJI01000003.1"/>
</dbReference>
<name>A0A1H0KHR2_9BACT</name>
<dbReference type="SUPFAM" id="SSF46785">
    <property type="entry name" value="Winged helix' DNA-binding domain"/>
    <property type="match status" value="1"/>
</dbReference>
<keyword evidence="2 5" id="KW-0238">DNA-binding</keyword>
<dbReference type="SUPFAM" id="SSF48008">
    <property type="entry name" value="GntR ligand-binding domain-like"/>
    <property type="match status" value="1"/>
</dbReference>
<keyword evidence="3" id="KW-0804">Transcription</keyword>
<dbReference type="SMART" id="SM00895">
    <property type="entry name" value="FCD"/>
    <property type="match status" value="1"/>
</dbReference>
<protein>
    <submittedName>
        <fullName evidence="5">DNA-binding transcriptional regulator, GntR family</fullName>
    </submittedName>
</protein>
<dbReference type="GO" id="GO:0003700">
    <property type="term" value="F:DNA-binding transcription factor activity"/>
    <property type="evidence" value="ECO:0007669"/>
    <property type="project" value="InterPro"/>
</dbReference>
<dbReference type="InterPro" id="IPR036388">
    <property type="entry name" value="WH-like_DNA-bd_sf"/>
</dbReference>
<proteinExistence type="predicted"/>
<reference evidence="5 6" key="1">
    <citation type="submission" date="2016-10" db="EMBL/GenBank/DDBJ databases">
        <authorList>
            <person name="de Groot N.N."/>
        </authorList>
    </citation>
    <scope>NUCLEOTIDE SEQUENCE [LARGE SCALE GENOMIC DNA]</scope>
    <source>
        <strain evidence="5 6">DSM 12130</strain>
    </source>
</reference>
<evidence type="ECO:0000313" key="6">
    <source>
        <dbReference type="Proteomes" id="UP000199073"/>
    </source>
</evidence>
<evidence type="ECO:0000313" key="5">
    <source>
        <dbReference type="EMBL" id="SDO55300.1"/>
    </source>
</evidence>
<dbReference type="PANTHER" id="PTHR43537:SF24">
    <property type="entry name" value="GLUCONATE OPERON TRANSCRIPTIONAL REPRESSOR"/>
    <property type="match status" value="1"/>
</dbReference>
<feature type="domain" description="HTH gntR-type" evidence="4">
    <location>
        <begin position="3"/>
        <end position="70"/>
    </location>
</feature>
<gene>
    <name evidence="5" type="ORF">SAMN05660330_00501</name>
</gene>
<dbReference type="InterPro" id="IPR011711">
    <property type="entry name" value="GntR_C"/>
</dbReference>
<organism evidence="5 6">
    <name type="scientific">Desulforhopalus singaporensis</name>
    <dbReference type="NCBI Taxonomy" id="91360"/>
    <lineage>
        <taxon>Bacteria</taxon>
        <taxon>Pseudomonadati</taxon>
        <taxon>Thermodesulfobacteriota</taxon>
        <taxon>Desulfobulbia</taxon>
        <taxon>Desulfobulbales</taxon>
        <taxon>Desulfocapsaceae</taxon>
        <taxon>Desulforhopalus</taxon>
    </lineage>
</organism>
<evidence type="ECO:0000259" key="4">
    <source>
        <dbReference type="PROSITE" id="PS50949"/>
    </source>
</evidence>
<dbReference type="EMBL" id="FNJI01000003">
    <property type="protein sequence ID" value="SDO55300.1"/>
    <property type="molecule type" value="Genomic_DNA"/>
</dbReference>
<dbReference type="PROSITE" id="PS50949">
    <property type="entry name" value="HTH_GNTR"/>
    <property type="match status" value="1"/>
</dbReference>
<keyword evidence="6" id="KW-1185">Reference proteome</keyword>
<accession>A0A1H0KHR2</accession>
<dbReference type="AlphaFoldDB" id="A0A1H0KHR2"/>
<dbReference type="InterPro" id="IPR036390">
    <property type="entry name" value="WH_DNA-bd_sf"/>
</dbReference>
<dbReference type="Pfam" id="PF00392">
    <property type="entry name" value="GntR"/>
    <property type="match status" value="1"/>
</dbReference>
<dbReference type="CDD" id="cd07377">
    <property type="entry name" value="WHTH_GntR"/>
    <property type="match status" value="1"/>
</dbReference>
<dbReference type="OrthoDB" id="5365904at2"/>
<sequence length="211" mass="24733">MKISLQDFAYVKCQELIRTGELTPGKLYSEVALSKQLNISRTPIRGAIQRLEKEGLVTRLPQRGFQVNEFDLRDIEELFAMRKAIEGFAAELLAATNKKFDPDLFNNHLMYQQKVCESEGLQQFQEEDRKFHEDLVKATDNQRLIELYGDLRLSIALFARKRFQVSSQRSQSLEEHRQIIRAIEDGDPDRARKAIYQHIDRVLELYHKHEI</sequence>
<dbReference type="SMART" id="SM00345">
    <property type="entry name" value="HTH_GNTR"/>
    <property type="match status" value="1"/>
</dbReference>
<dbReference type="PRINTS" id="PR00035">
    <property type="entry name" value="HTHGNTR"/>
</dbReference>
<dbReference type="PANTHER" id="PTHR43537">
    <property type="entry name" value="TRANSCRIPTIONAL REGULATOR, GNTR FAMILY"/>
    <property type="match status" value="1"/>
</dbReference>
<dbReference type="InterPro" id="IPR000524">
    <property type="entry name" value="Tscrpt_reg_HTH_GntR"/>
</dbReference>